<accession>A0A382Q219</accession>
<feature type="non-terminal residue" evidence="2">
    <location>
        <position position="190"/>
    </location>
</feature>
<dbReference type="AlphaFoldDB" id="A0A382Q219"/>
<dbReference type="Gene3D" id="3.40.50.720">
    <property type="entry name" value="NAD(P)-binding Rossmann-like Domain"/>
    <property type="match status" value="1"/>
</dbReference>
<sequence>MKVLITGTNGFVGRNLMEYFLGKIEDLHCPKRQQLNLLDSSIMFDYLKGNKFDLVIHCGINIYSVEENIKMYFNLERCSRFFGKMFCIGSGAEYDMRNYTTKMKENYFLKNIPDDVYGFSKYIIAKDIESIPRNIYNLRVFGIYGKYEDYKRRFISNNICRVLCKLDISINKNMFFDYIYIKDFCRIVEI</sequence>
<gene>
    <name evidence="2" type="ORF">METZ01_LOCUS331981</name>
</gene>
<feature type="domain" description="NAD-dependent epimerase/dehydratase" evidence="1">
    <location>
        <begin position="3"/>
        <end position="187"/>
    </location>
</feature>
<reference evidence="2" key="1">
    <citation type="submission" date="2018-05" db="EMBL/GenBank/DDBJ databases">
        <authorList>
            <person name="Lanie J.A."/>
            <person name="Ng W.-L."/>
            <person name="Kazmierczak K.M."/>
            <person name="Andrzejewski T.M."/>
            <person name="Davidsen T.M."/>
            <person name="Wayne K.J."/>
            <person name="Tettelin H."/>
            <person name="Glass J.I."/>
            <person name="Rusch D."/>
            <person name="Podicherti R."/>
            <person name="Tsui H.-C.T."/>
            <person name="Winkler M.E."/>
        </authorList>
    </citation>
    <scope>NUCLEOTIDE SEQUENCE</scope>
</reference>
<dbReference type="Pfam" id="PF01370">
    <property type="entry name" value="Epimerase"/>
    <property type="match status" value="1"/>
</dbReference>
<name>A0A382Q219_9ZZZZ</name>
<dbReference type="InterPro" id="IPR036291">
    <property type="entry name" value="NAD(P)-bd_dom_sf"/>
</dbReference>
<protein>
    <recommendedName>
        <fullName evidence="1">NAD-dependent epimerase/dehydratase domain-containing protein</fullName>
    </recommendedName>
</protein>
<evidence type="ECO:0000313" key="2">
    <source>
        <dbReference type="EMBL" id="SVC79127.1"/>
    </source>
</evidence>
<dbReference type="SUPFAM" id="SSF51735">
    <property type="entry name" value="NAD(P)-binding Rossmann-fold domains"/>
    <property type="match status" value="1"/>
</dbReference>
<evidence type="ECO:0000259" key="1">
    <source>
        <dbReference type="Pfam" id="PF01370"/>
    </source>
</evidence>
<organism evidence="2">
    <name type="scientific">marine metagenome</name>
    <dbReference type="NCBI Taxonomy" id="408172"/>
    <lineage>
        <taxon>unclassified sequences</taxon>
        <taxon>metagenomes</taxon>
        <taxon>ecological metagenomes</taxon>
    </lineage>
</organism>
<dbReference type="EMBL" id="UINC01111136">
    <property type="protein sequence ID" value="SVC79127.1"/>
    <property type="molecule type" value="Genomic_DNA"/>
</dbReference>
<proteinExistence type="predicted"/>
<dbReference type="InterPro" id="IPR001509">
    <property type="entry name" value="Epimerase_deHydtase"/>
</dbReference>